<dbReference type="NCBIfam" id="TIGR00437">
    <property type="entry name" value="feoB"/>
    <property type="match status" value="1"/>
</dbReference>
<dbReference type="EMBL" id="CP061171">
    <property type="protein sequence ID" value="QNR87197.1"/>
    <property type="molecule type" value="Genomic_DNA"/>
</dbReference>
<dbReference type="InterPro" id="IPR027417">
    <property type="entry name" value="P-loop_NTPase"/>
</dbReference>
<evidence type="ECO:0000256" key="9">
    <source>
        <dbReference type="ARBA" id="ARBA00023065"/>
    </source>
</evidence>
<keyword evidence="16" id="KW-1185">Reference proteome</keyword>
<keyword evidence="4 13" id="KW-0410">Iron transport</keyword>
<evidence type="ECO:0000256" key="1">
    <source>
        <dbReference type="ARBA" id="ARBA00004651"/>
    </source>
</evidence>
<dbReference type="SUPFAM" id="SSF52540">
    <property type="entry name" value="P-loop containing nucleoside triphosphate hydrolases"/>
    <property type="match status" value="1"/>
</dbReference>
<feature type="transmembrane region" description="Helical" evidence="13">
    <location>
        <begin position="332"/>
        <end position="361"/>
    </location>
</feature>
<evidence type="ECO:0000256" key="8">
    <source>
        <dbReference type="ARBA" id="ARBA00023004"/>
    </source>
</evidence>
<keyword evidence="11 13" id="KW-0472">Membrane</keyword>
<dbReference type="Gene3D" id="3.40.50.300">
    <property type="entry name" value="P-loop containing nucleotide triphosphate hydrolases"/>
    <property type="match status" value="1"/>
</dbReference>
<dbReference type="PANTHER" id="PTHR43185:SF1">
    <property type="entry name" value="FE(2+) TRANSPORTER FEOB"/>
    <property type="match status" value="1"/>
</dbReference>
<dbReference type="Pfam" id="PF02421">
    <property type="entry name" value="FeoB_N"/>
    <property type="match status" value="1"/>
</dbReference>
<evidence type="ECO:0000256" key="11">
    <source>
        <dbReference type="ARBA" id="ARBA00023136"/>
    </source>
</evidence>
<dbReference type="InterPro" id="IPR050860">
    <property type="entry name" value="FeoB_GTPase"/>
</dbReference>
<evidence type="ECO:0000256" key="4">
    <source>
        <dbReference type="ARBA" id="ARBA00022496"/>
    </source>
</evidence>
<feature type="transmembrane region" description="Helical" evidence="13">
    <location>
        <begin position="682"/>
        <end position="703"/>
    </location>
</feature>
<feature type="transmembrane region" description="Helical" evidence="13">
    <location>
        <begin position="643"/>
        <end position="661"/>
    </location>
</feature>
<dbReference type="InterPro" id="IPR011642">
    <property type="entry name" value="Gate_dom"/>
</dbReference>
<feature type="transmembrane region" description="Helical" evidence="13">
    <location>
        <begin position="453"/>
        <end position="479"/>
    </location>
</feature>
<comment type="subcellular location">
    <subcellularLocation>
        <location evidence="13">Cell inner membrane</location>
        <topology evidence="13">Multi-pass membrane protein</topology>
    </subcellularLocation>
    <subcellularLocation>
        <location evidence="1">Cell membrane</location>
        <topology evidence="1">Multi-pass membrane protein</topology>
    </subcellularLocation>
</comment>
<evidence type="ECO:0000256" key="6">
    <source>
        <dbReference type="ARBA" id="ARBA00022741"/>
    </source>
</evidence>
<keyword evidence="9" id="KW-0406">Ion transport</keyword>
<proteinExistence type="inferred from homology"/>
<dbReference type="InterPro" id="IPR003373">
    <property type="entry name" value="Fe2_transport_prot-B"/>
</dbReference>
<evidence type="ECO:0000256" key="2">
    <source>
        <dbReference type="ARBA" id="ARBA00022448"/>
    </source>
</evidence>
<keyword evidence="7 13" id="KW-1133">Transmembrane helix</keyword>
<keyword evidence="3" id="KW-1003">Cell membrane</keyword>
<evidence type="ECO:0000256" key="12">
    <source>
        <dbReference type="NCBIfam" id="TIGR00437"/>
    </source>
</evidence>
<evidence type="ECO:0000259" key="14">
    <source>
        <dbReference type="PROSITE" id="PS51711"/>
    </source>
</evidence>
<evidence type="ECO:0000256" key="7">
    <source>
        <dbReference type="ARBA" id="ARBA00022989"/>
    </source>
</evidence>
<dbReference type="InterPro" id="IPR005225">
    <property type="entry name" value="Small_GTP-bd"/>
</dbReference>
<evidence type="ECO:0000256" key="3">
    <source>
        <dbReference type="ARBA" id="ARBA00022475"/>
    </source>
</evidence>
<dbReference type="CDD" id="cd01879">
    <property type="entry name" value="FeoB"/>
    <property type="match status" value="1"/>
</dbReference>
<dbReference type="InterPro" id="IPR011640">
    <property type="entry name" value="Fe2_transport_prot_B_C"/>
</dbReference>
<dbReference type="InterPro" id="IPR030389">
    <property type="entry name" value="G_FEOB_dom"/>
</dbReference>
<feature type="transmembrane region" description="Helical" evidence="13">
    <location>
        <begin position="513"/>
        <end position="532"/>
    </location>
</feature>
<dbReference type="PANTHER" id="PTHR43185">
    <property type="entry name" value="FERROUS IRON TRANSPORT PROTEIN B"/>
    <property type="match status" value="1"/>
</dbReference>
<evidence type="ECO:0000256" key="5">
    <source>
        <dbReference type="ARBA" id="ARBA00022692"/>
    </source>
</evidence>
<dbReference type="Pfam" id="PF07664">
    <property type="entry name" value="FeoB_C"/>
    <property type="match status" value="1"/>
</dbReference>
<dbReference type="NCBIfam" id="TIGR00231">
    <property type="entry name" value="small_GTP"/>
    <property type="match status" value="1"/>
</dbReference>
<evidence type="ECO:0000256" key="13">
    <source>
        <dbReference type="RuleBase" id="RU362098"/>
    </source>
</evidence>
<organism evidence="15 16">
    <name type="scientific">Pedobacter riviphilus</name>
    <dbReference type="NCBI Taxonomy" id="2766984"/>
    <lineage>
        <taxon>Bacteria</taxon>
        <taxon>Pseudomonadati</taxon>
        <taxon>Bacteroidota</taxon>
        <taxon>Sphingobacteriia</taxon>
        <taxon>Sphingobacteriales</taxon>
        <taxon>Sphingobacteriaceae</taxon>
        <taxon>Pedobacter</taxon>
    </lineage>
</organism>
<name>A0ABX6TPC7_9SPHI</name>
<sequence length="704" mass="78180">MGLDIKVALVGNPNTGKSTLFNRLTGLNQKIGNFPGITVDKKTGFTKLASGKEAEIIDLPGTYSLYPKSADESIVFQVLADKENDSHPDVIVLIADASNLKRNMLLYSQVADLGIPIILALNMIDLSAKQGIEINLDKLAEKLGIQVVSISARNNIGIDKLKQAIANTNKIATQYQDVDVNFLAPEAINAIKSKLNSDNDYYALQVLHQHEHLTFFTEKEQEEIEHIEQSHHFESSKIQAAETIARYKHLSTILSDVVIDKGTEKKFSFSDKLDAILTHKVWGFAIFLLILFVIFNAIFAWSSYPMDWIETGFGFITSIGHKYLPAGMLSDLLLDGVIAGLGGIFVFIPQIAILFAFISILEDTGYMARVTFMMDKVMSKVGLNGKSVVPMIGGLACAVPSIMAARNIENWKDRMITIMVTPLVSCSARLPVYILIISLIIPSKTVLGVFNLQGLALMVMYLVGIIAAVLVAWVMKFIIKTKERSYFIMELPVYRMPRWKNVFYTMYEKSKTFVFEAGKVIIAISIILWVMASFGPGNRFENIDKKYESALADTTKNTDHIKTLVATEKLENSYVGILGHWIEPAISPLGYDWKIGIGLITSFAAREAFVGTMATIYSVDGGDEDTTTIRERMSASVNNRTGLPVYTFATGISLMLFYAFAMQCMSTVAIVYRETKGWKWPVIQLAYMTAMAYVAALVAYQLLK</sequence>
<reference evidence="15 16" key="1">
    <citation type="submission" date="2020-09" db="EMBL/GenBank/DDBJ databases">
        <title>Pedobacter sp. SW-16 isolated from soil near Yeocheon.</title>
        <authorList>
            <person name="Im H.S."/>
            <person name="Joung Y."/>
            <person name="Lee S.-S."/>
        </authorList>
    </citation>
    <scope>NUCLEOTIDE SEQUENCE [LARGE SCALE GENOMIC DNA]</scope>
    <source>
        <strain evidence="15 16">SW-16</strain>
    </source>
</reference>
<keyword evidence="5 13" id="KW-0812">Transmembrane</keyword>
<dbReference type="Proteomes" id="UP000516439">
    <property type="component" value="Chromosome"/>
</dbReference>
<dbReference type="PROSITE" id="PS51711">
    <property type="entry name" value="G_FEOB"/>
    <property type="match status" value="1"/>
</dbReference>
<keyword evidence="2 13" id="KW-0813">Transport</keyword>
<gene>
    <name evidence="15" type="primary">feoB</name>
    <name evidence="15" type="ORF">H9N25_18295</name>
</gene>
<keyword evidence="8 13" id="KW-0408">Iron</keyword>
<comment type="function">
    <text evidence="13">Probable transporter of a GTP-driven Fe(2+) uptake system.</text>
</comment>
<feature type="transmembrane region" description="Helical" evidence="13">
    <location>
        <begin position="416"/>
        <end position="441"/>
    </location>
</feature>
<evidence type="ECO:0000256" key="10">
    <source>
        <dbReference type="ARBA" id="ARBA00023134"/>
    </source>
</evidence>
<dbReference type="InterPro" id="IPR006073">
    <property type="entry name" value="GTP-bd"/>
</dbReference>
<accession>A0ABX6TPC7</accession>
<feature type="transmembrane region" description="Helical" evidence="13">
    <location>
        <begin position="281"/>
        <end position="301"/>
    </location>
</feature>
<feature type="domain" description="FeoB-type G" evidence="14">
    <location>
        <begin position="4"/>
        <end position="171"/>
    </location>
</feature>
<keyword evidence="6" id="KW-0547">Nucleotide-binding</keyword>
<comment type="similarity">
    <text evidence="13">Belongs to the TRAFAC class TrmE-Era-EngA-EngB-Septin-like GTPase superfamily. FeoB GTPase (TC 9.A.8) family.</text>
</comment>
<protein>
    <recommendedName>
        <fullName evidence="12 13">Ferrous iron transport protein B</fullName>
    </recommendedName>
</protein>
<keyword evidence="10 13" id="KW-0342">GTP-binding</keyword>
<feature type="transmembrane region" description="Helical" evidence="13">
    <location>
        <begin position="381"/>
        <end position="404"/>
    </location>
</feature>
<dbReference type="PRINTS" id="PR00326">
    <property type="entry name" value="GTP1OBG"/>
</dbReference>
<evidence type="ECO:0000313" key="15">
    <source>
        <dbReference type="EMBL" id="QNR87197.1"/>
    </source>
</evidence>
<evidence type="ECO:0000313" key="16">
    <source>
        <dbReference type="Proteomes" id="UP000516439"/>
    </source>
</evidence>
<dbReference type="Pfam" id="PF07670">
    <property type="entry name" value="Gate"/>
    <property type="match status" value="2"/>
</dbReference>